<name>A0ABY7C248_9HYPH</name>
<feature type="region of interest" description="Disordered" evidence="1">
    <location>
        <begin position="1"/>
        <end position="26"/>
    </location>
</feature>
<feature type="region of interest" description="Disordered" evidence="1">
    <location>
        <begin position="79"/>
        <end position="101"/>
    </location>
</feature>
<organism evidence="2 3">
    <name type="scientific">Jiella pelagia</name>
    <dbReference type="NCBI Taxonomy" id="2986949"/>
    <lineage>
        <taxon>Bacteria</taxon>
        <taxon>Pseudomonadati</taxon>
        <taxon>Pseudomonadota</taxon>
        <taxon>Alphaproteobacteria</taxon>
        <taxon>Hyphomicrobiales</taxon>
        <taxon>Aurantimonadaceae</taxon>
        <taxon>Jiella</taxon>
    </lineage>
</organism>
<feature type="compositionally biased region" description="Polar residues" evidence="1">
    <location>
        <begin position="10"/>
        <end position="26"/>
    </location>
</feature>
<gene>
    <name evidence="2" type="ORF">OH818_03125</name>
</gene>
<keyword evidence="3" id="KW-1185">Reference proteome</keyword>
<sequence length="101" mass="10398">MAAALRLGASETSPGPSLTSLGGEETLSTPQRALVRHAAAVVLESEGMQAAIVRGEAVNHEDLVRVSNVLARLMRDLGVRGTGKPPAAPDLKSYLGSRPAA</sequence>
<dbReference type="Proteomes" id="UP001164020">
    <property type="component" value="Chromosome"/>
</dbReference>
<proteinExistence type="predicted"/>
<evidence type="ECO:0000313" key="2">
    <source>
        <dbReference type="EMBL" id="WAP69306.1"/>
    </source>
</evidence>
<accession>A0ABY7C248</accession>
<evidence type="ECO:0000256" key="1">
    <source>
        <dbReference type="SAM" id="MobiDB-lite"/>
    </source>
</evidence>
<evidence type="ECO:0000313" key="3">
    <source>
        <dbReference type="Proteomes" id="UP001164020"/>
    </source>
</evidence>
<dbReference type="EMBL" id="CP114029">
    <property type="protein sequence ID" value="WAP69306.1"/>
    <property type="molecule type" value="Genomic_DNA"/>
</dbReference>
<reference evidence="2" key="1">
    <citation type="submission" date="2022-12" db="EMBL/GenBank/DDBJ databases">
        <title>Jiella pelagia sp. nov., isolated from phosphonate enriched culture of Northwest Pacific surface seawater.</title>
        <authorList>
            <person name="Shin D.Y."/>
            <person name="Hwang C.Y."/>
        </authorList>
    </citation>
    <scope>NUCLEOTIDE SEQUENCE</scope>
    <source>
        <strain evidence="2">HL-NP1</strain>
    </source>
</reference>
<protein>
    <submittedName>
        <fullName evidence="2">Uncharacterized protein</fullName>
    </submittedName>
</protein>
<dbReference type="RefSeq" id="WP_268881746.1">
    <property type="nucleotide sequence ID" value="NZ_CP114029.1"/>
</dbReference>